<dbReference type="InterPro" id="IPR036249">
    <property type="entry name" value="Thioredoxin-like_sf"/>
</dbReference>
<dbReference type="AlphaFoldDB" id="A0A6J4KKR9"/>
<evidence type="ECO:0000259" key="1">
    <source>
        <dbReference type="PROSITE" id="PS50404"/>
    </source>
</evidence>
<evidence type="ECO:0000313" key="2">
    <source>
        <dbReference type="EMBL" id="CAA9308800.1"/>
    </source>
</evidence>
<dbReference type="SFLD" id="SFLDG00358">
    <property type="entry name" value="Main_(cytGST)"/>
    <property type="match status" value="1"/>
</dbReference>
<dbReference type="GO" id="GO:0004364">
    <property type="term" value="F:glutathione transferase activity"/>
    <property type="evidence" value="ECO:0007669"/>
    <property type="project" value="UniProtKB-EC"/>
</dbReference>
<dbReference type="PROSITE" id="PS50404">
    <property type="entry name" value="GST_NTER"/>
    <property type="match status" value="1"/>
</dbReference>
<dbReference type="PANTHER" id="PTHR44051">
    <property type="entry name" value="GLUTATHIONE S-TRANSFERASE-RELATED"/>
    <property type="match status" value="1"/>
</dbReference>
<dbReference type="EMBL" id="CADCUC010000061">
    <property type="protein sequence ID" value="CAA9308800.1"/>
    <property type="molecule type" value="Genomic_DNA"/>
</dbReference>
<accession>A0A6J4KKR9</accession>
<feature type="domain" description="GST N-terminal" evidence="1">
    <location>
        <begin position="7"/>
        <end position="86"/>
    </location>
</feature>
<sequence>MITLYAFKWVPDFAQGLVRDLRVRWALEEAGIPYATRLLGQGDKDAPAYRNIQPWGQVPAIEDAGLVLFESAAIVQYLADRSETLSPRDPAGRAKVAQWLFAAMNSVEPHVANLANLDLFHAKEDWAKARRPGQEAFTRLKLASLAKRLDGREWLEDRFTAADLMMVTVLRILRHTDIVSADPVLGPYVARGEARPAFQRGLAAQLAPFRENAPEMEPA</sequence>
<protein>
    <submittedName>
        <fullName evidence="2">Glutathione S-transferase</fullName>
        <ecNumber evidence="2">2.5.1.18</ecNumber>
    </submittedName>
</protein>
<dbReference type="Gene3D" id="1.20.1050.10">
    <property type="match status" value="1"/>
</dbReference>
<dbReference type="SUPFAM" id="SSF47616">
    <property type="entry name" value="GST C-terminal domain-like"/>
    <property type="match status" value="1"/>
</dbReference>
<dbReference type="FunFam" id="3.40.30.10:FF:000331">
    <property type="entry name" value="Glutathione S-transferase"/>
    <property type="match status" value="1"/>
</dbReference>
<dbReference type="CDD" id="cd03046">
    <property type="entry name" value="GST_N_GTT1_like"/>
    <property type="match status" value="1"/>
</dbReference>
<dbReference type="Gene3D" id="3.40.30.10">
    <property type="entry name" value="Glutaredoxin"/>
    <property type="match status" value="1"/>
</dbReference>
<dbReference type="InterPro" id="IPR036282">
    <property type="entry name" value="Glutathione-S-Trfase_C_sf"/>
</dbReference>
<dbReference type="InterPro" id="IPR004045">
    <property type="entry name" value="Glutathione_S-Trfase_N"/>
</dbReference>
<keyword evidence="2" id="KW-0808">Transferase</keyword>
<name>A0A6J4KKR9_9HYPH</name>
<dbReference type="SUPFAM" id="SSF52833">
    <property type="entry name" value="Thioredoxin-like"/>
    <property type="match status" value="1"/>
</dbReference>
<dbReference type="EC" id="2.5.1.18" evidence="2"/>
<proteinExistence type="predicted"/>
<gene>
    <name evidence="2" type="ORF">AVDCRST_MAG90-437</name>
</gene>
<dbReference type="Pfam" id="PF13409">
    <property type="entry name" value="GST_N_2"/>
    <property type="match status" value="1"/>
</dbReference>
<organism evidence="2">
    <name type="scientific">uncultured Microvirga sp</name>
    <dbReference type="NCBI Taxonomy" id="412392"/>
    <lineage>
        <taxon>Bacteria</taxon>
        <taxon>Pseudomonadati</taxon>
        <taxon>Pseudomonadota</taxon>
        <taxon>Alphaproteobacteria</taxon>
        <taxon>Hyphomicrobiales</taxon>
        <taxon>Methylobacteriaceae</taxon>
        <taxon>Microvirga</taxon>
        <taxon>environmental samples</taxon>
    </lineage>
</organism>
<dbReference type="PANTHER" id="PTHR44051:SF8">
    <property type="entry name" value="GLUTATHIONE S-TRANSFERASE GSTA"/>
    <property type="match status" value="1"/>
</dbReference>
<dbReference type="InterPro" id="IPR040079">
    <property type="entry name" value="Glutathione_S-Trfase"/>
</dbReference>
<dbReference type="SFLD" id="SFLDS00019">
    <property type="entry name" value="Glutathione_Transferase_(cytos"/>
    <property type="match status" value="1"/>
</dbReference>
<dbReference type="CDD" id="cd03207">
    <property type="entry name" value="GST_C_8"/>
    <property type="match status" value="1"/>
</dbReference>
<reference evidence="2" key="1">
    <citation type="submission" date="2020-02" db="EMBL/GenBank/DDBJ databases">
        <authorList>
            <person name="Meier V. D."/>
        </authorList>
    </citation>
    <scope>NUCLEOTIDE SEQUENCE</scope>
    <source>
        <strain evidence="2">AVDCRST_MAG90</strain>
    </source>
</reference>